<proteinExistence type="predicted"/>
<evidence type="ECO:0000313" key="2">
    <source>
        <dbReference type="Proteomes" id="UP000198348"/>
    </source>
</evidence>
<accession>A0A238V404</accession>
<organism evidence="1 2">
    <name type="scientific">Haloechinothrix alba</name>
    <dbReference type="NCBI Taxonomy" id="664784"/>
    <lineage>
        <taxon>Bacteria</taxon>
        <taxon>Bacillati</taxon>
        <taxon>Actinomycetota</taxon>
        <taxon>Actinomycetes</taxon>
        <taxon>Pseudonocardiales</taxon>
        <taxon>Pseudonocardiaceae</taxon>
        <taxon>Haloechinothrix</taxon>
    </lineage>
</organism>
<protein>
    <submittedName>
        <fullName evidence="1">Uncharacterized protein</fullName>
    </submittedName>
</protein>
<dbReference type="RefSeq" id="WP_245818474.1">
    <property type="nucleotide sequence ID" value="NZ_FZNW01000001.1"/>
</dbReference>
<evidence type="ECO:0000313" key="1">
    <source>
        <dbReference type="EMBL" id="SNR28249.1"/>
    </source>
</evidence>
<dbReference type="Proteomes" id="UP000198348">
    <property type="component" value="Unassembled WGS sequence"/>
</dbReference>
<sequence>MELIDSIATGYAGPVGGQGGSAPTGTIPPAGVPDGLVHDGDGMLRSNEGDHTVWRVQCGDLINRGRCVTVYVDAGEVVVACPPGETARMSAEQVGRLQVALSEATRLAERYR</sequence>
<keyword evidence="2" id="KW-1185">Reference proteome</keyword>
<dbReference type="EMBL" id="FZNW01000001">
    <property type="protein sequence ID" value="SNR28249.1"/>
    <property type="molecule type" value="Genomic_DNA"/>
</dbReference>
<gene>
    <name evidence="1" type="ORF">SAMN06265360_101188</name>
</gene>
<reference evidence="1 2" key="1">
    <citation type="submission" date="2017-06" db="EMBL/GenBank/DDBJ databases">
        <authorList>
            <person name="Kim H.J."/>
            <person name="Triplett B.A."/>
        </authorList>
    </citation>
    <scope>NUCLEOTIDE SEQUENCE [LARGE SCALE GENOMIC DNA]</scope>
    <source>
        <strain evidence="1 2">DSM 45207</strain>
    </source>
</reference>
<dbReference type="AlphaFoldDB" id="A0A238V404"/>
<name>A0A238V404_9PSEU</name>